<keyword evidence="4" id="KW-0217">Developmental protein</keyword>
<dbReference type="SMART" id="SM00389">
    <property type="entry name" value="HOX"/>
    <property type="match status" value="1"/>
</dbReference>
<reference evidence="11 12" key="1">
    <citation type="journal article" date="2019" name="Commun. Biol.">
        <title>The bagworm genome reveals a unique fibroin gene that provides high tensile strength.</title>
        <authorList>
            <person name="Kono N."/>
            <person name="Nakamura H."/>
            <person name="Ohtoshi R."/>
            <person name="Tomita M."/>
            <person name="Numata K."/>
            <person name="Arakawa K."/>
        </authorList>
    </citation>
    <scope>NUCLEOTIDE SEQUENCE [LARGE SCALE GENOMIC DNA]</scope>
</reference>
<name>A0A4C1VMA7_EUMVA</name>
<comment type="subcellular location">
    <subcellularLocation>
        <location evidence="2 8 9">Nucleus</location>
    </subcellularLocation>
</comment>
<dbReference type="PANTHER" id="PTHR45664:SF11">
    <property type="entry name" value="HOMEOBOX PROTEIN HOX-B3"/>
    <property type="match status" value="1"/>
</dbReference>
<dbReference type="GO" id="GO:0000978">
    <property type="term" value="F:RNA polymerase II cis-regulatory region sequence-specific DNA binding"/>
    <property type="evidence" value="ECO:0007669"/>
    <property type="project" value="TreeGrafter"/>
</dbReference>
<evidence type="ECO:0000256" key="1">
    <source>
        <dbReference type="ARBA" id="ARBA00003263"/>
    </source>
</evidence>
<evidence type="ECO:0000256" key="5">
    <source>
        <dbReference type="ARBA" id="ARBA00023125"/>
    </source>
</evidence>
<protein>
    <submittedName>
        <fullName evidence="11">Homeobox protein Hox-D3a</fullName>
    </submittedName>
</protein>
<dbReference type="PROSITE" id="PS50071">
    <property type="entry name" value="HOMEOBOX_2"/>
    <property type="match status" value="1"/>
</dbReference>
<dbReference type="PANTHER" id="PTHR45664">
    <property type="entry name" value="PROTEIN ZERKNUELLT 1-RELATED"/>
    <property type="match status" value="1"/>
</dbReference>
<dbReference type="SUPFAM" id="SSF46689">
    <property type="entry name" value="Homeodomain-like"/>
    <property type="match status" value="1"/>
</dbReference>
<evidence type="ECO:0000256" key="8">
    <source>
        <dbReference type="PROSITE-ProRule" id="PRU00108"/>
    </source>
</evidence>
<dbReference type="AlphaFoldDB" id="A0A4C1VMA7"/>
<dbReference type="InterPro" id="IPR001356">
    <property type="entry name" value="HD"/>
</dbReference>
<feature type="domain" description="Homeobox" evidence="10">
    <location>
        <begin position="96"/>
        <end position="156"/>
    </location>
</feature>
<comment type="similarity">
    <text evidence="3">Belongs to the Antp homeobox family.</text>
</comment>
<evidence type="ECO:0000313" key="12">
    <source>
        <dbReference type="Proteomes" id="UP000299102"/>
    </source>
</evidence>
<comment type="caution">
    <text evidence="11">The sequence shown here is derived from an EMBL/GenBank/DDBJ whole genome shotgun (WGS) entry which is preliminary data.</text>
</comment>
<dbReference type="InterPro" id="IPR009057">
    <property type="entry name" value="Homeodomain-like_sf"/>
</dbReference>
<keyword evidence="5 8" id="KW-0238">DNA-binding</keyword>
<evidence type="ECO:0000256" key="3">
    <source>
        <dbReference type="ARBA" id="ARBA00009107"/>
    </source>
</evidence>
<dbReference type="PRINTS" id="PR00024">
    <property type="entry name" value="HOMEOBOX"/>
</dbReference>
<evidence type="ECO:0000256" key="6">
    <source>
        <dbReference type="ARBA" id="ARBA00023155"/>
    </source>
</evidence>
<dbReference type="Gene3D" id="1.10.10.60">
    <property type="entry name" value="Homeodomain-like"/>
    <property type="match status" value="1"/>
</dbReference>
<dbReference type="PROSITE" id="PS00027">
    <property type="entry name" value="HOMEOBOX_1"/>
    <property type="match status" value="1"/>
</dbReference>
<dbReference type="CDD" id="cd00086">
    <property type="entry name" value="homeodomain"/>
    <property type="match status" value="1"/>
</dbReference>
<dbReference type="OrthoDB" id="6159439at2759"/>
<organism evidence="11 12">
    <name type="scientific">Eumeta variegata</name>
    <name type="common">Bagworm moth</name>
    <name type="synonym">Eumeta japonica</name>
    <dbReference type="NCBI Taxonomy" id="151549"/>
    <lineage>
        <taxon>Eukaryota</taxon>
        <taxon>Metazoa</taxon>
        <taxon>Ecdysozoa</taxon>
        <taxon>Arthropoda</taxon>
        <taxon>Hexapoda</taxon>
        <taxon>Insecta</taxon>
        <taxon>Pterygota</taxon>
        <taxon>Neoptera</taxon>
        <taxon>Endopterygota</taxon>
        <taxon>Lepidoptera</taxon>
        <taxon>Glossata</taxon>
        <taxon>Ditrysia</taxon>
        <taxon>Tineoidea</taxon>
        <taxon>Psychidae</taxon>
        <taxon>Oiketicinae</taxon>
        <taxon>Eumeta</taxon>
    </lineage>
</organism>
<dbReference type="InterPro" id="IPR020479">
    <property type="entry name" value="HD_metazoa"/>
</dbReference>
<dbReference type="GO" id="GO:0005634">
    <property type="term" value="C:nucleus"/>
    <property type="evidence" value="ECO:0007669"/>
    <property type="project" value="UniProtKB-SubCell"/>
</dbReference>
<evidence type="ECO:0000256" key="7">
    <source>
        <dbReference type="ARBA" id="ARBA00023242"/>
    </source>
</evidence>
<accession>A0A4C1VMA7</accession>
<dbReference type="GO" id="GO:0000981">
    <property type="term" value="F:DNA-binding transcription factor activity, RNA polymerase II-specific"/>
    <property type="evidence" value="ECO:0007669"/>
    <property type="project" value="InterPro"/>
</dbReference>
<dbReference type="STRING" id="151549.A0A4C1VMA7"/>
<gene>
    <name evidence="11" type="primary">hoxd3a</name>
    <name evidence="11" type="ORF">EVAR_23087_1</name>
</gene>
<keyword evidence="12" id="KW-1185">Reference proteome</keyword>
<evidence type="ECO:0000256" key="9">
    <source>
        <dbReference type="RuleBase" id="RU000682"/>
    </source>
</evidence>
<evidence type="ECO:0000256" key="4">
    <source>
        <dbReference type="ARBA" id="ARBA00022473"/>
    </source>
</evidence>
<keyword evidence="6 8" id="KW-0371">Homeobox</keyword>
<evidence type="ECO:0000313" key="11">
    <source>
        <dbReference type="EMBL" id="GBP39761.1"/>
    </source>
</evidence>
<dbReference type="EMBL" id="BGZK01000370">
    <property type="protein sequence ID" value="GBP39761.1"/>
    <property type="molecule type" value="Genomic_DNA"/>
</dbReference>
<comment type="function">
    <text evidence="1">Sequence-specific transcription factor which is part of a developmental regulatory system that provides cells with specific positional identities on the anterior-posterior axis.</text>
</comment>
<dbReference type="InterPro" id="IPR017970">
    <property type="entry name" value="Homeobox_CS"/>
</dbReference>
<evidence type="ECO:0000259" key="10">
    <source>
        <dbReference type="PROSITE" id="PS50071"/>
    </source>
</evidence>
<proteinExistence type="inferred from homology"/>
<sequence length="346" mass="38967">MIILARASAECICHSVFGVKQSRSGNFDKMYSGTNHAASNLHALLSQQQSGQAHAYPTPSTAAASTSNLHWNPAMQQWNSVPVPVTPASTVAGVRRKPKRIRTAFTGSQAVELEKEFRKTRYIERTRRIELASKLNLKERIVKIWFQNRRMKEKKDKTEGINSIYLEPSSTINISDDTVSGSDSDSDYRLPSPVVLVSDNNLRMDNASHNIQYNCNQDYGAPYSVQYNNNHNIPSTVQYHDYPTIDINAQYNDSFQQANQYDTANYQALGQHANNQHQYVNEQYSVFPCADSQYATLMPSAVPAPEIEEYGDFKDITPLLQCFGLNSRVQSNNHNEVQDTGQNAMQ</sequence>
<dbReference type="GO" id="GO:0009952">
    <property type="term" value="P:anterior/posterior pattern specification"/>
    <property type="evidence" value="ECO:0007669"/>
    <property type="project" value="TreeGrafter"/>
</dbReference>
<dbReference type="Proteomes" id="UP000299102">
    <property type="component" value="Unassembled WGS sequence"/>
</dbReference>
<keyword evidence="7 8" id="KW-0539">Nucleus</keyword>
<feature type="DNA-binding region" description="Homeobox" evidence="8">
    <location>
        <begin position="98"/>
        <end position="157"/>
    </location>
</feature>
<evidence type="ECO:0000256" key="2">
    <source>
        <dbReference type="ARBA" id="ARBA00004123"/>
    </source>
</evidence>
<dbReference type="Pfam" id="PF00046">
    <property type="entry name" value="Homeodomain"/>
    <property type="match status" value="1"/>
</dbReference>